<dbReference type="Proteomes" id="UP001338582">
    <property type="component" value="Chromosome 1"/>
</dbReference>
<evidence type="ECO:0000256" key="3">
    <source>
        <dbReference type="ARBA" id="ARBA00022771"/>
    </source>
</evidence>
<keyword evidence="2" id="KW-0479">Metal-binding</keyword>
<dbReference type="SUPFAM" id="SSF57716">
    <property type="entry name" value="Glucocorticoid receptor-like (DNA-binding domain)"/>
    <property type="match status" value="1"/>
</dbReference>
<dbReference type="SMART" id="SM00401">
    <property type="entry name" value="ZnF_GATA"/>
    <property type="match status" value="1"/>
</dbReference>
<dbReference type="InterPro" id="IPR013860">
    <property type="entry name" value="AreA_GATA"/>
</dbReference>
<evidence type="ECO:0000256" key="9">
    <source>
        <dbReference type="SAM" id="MobiDB-lite"/>
    </source>
</evidence>
<name>A0AAX4H3U5_9ASCO</name>
<dbReference type="GeneID" id="88171510"/>
<keyword evidence="4" id="KW-0862">Zinc</keyword>
<feature type="region of interest" description="Disordered" evidence="9">
    <location>
        <begin position="280"/>
        <end position="340"/>
    </location>
</feature>
<dbReference type="PANTHER" id="PTHR10071">
    <property type="entry name" value="TRANSCRIPTION FACTOR GATA FAMILY MEMBER"/>
    <property type="match status" value="1"/>
</dbReference>
<evidence type="ECO:0000259" key="10">
    <source>
        <dbReference type="PROSITE" id="PS50114"/>
    </source>
</evidence>
<dbReference type="PANTHER" id="PTHR10071:SF281">
    <property type="entry name" value="BOX A-BINDING FACTOR-RELATED"/>
    <property type="match status" value="1"/>
</dbReference>
<evidence type="ECO:0000256" key="6">
    <source>
        <dbReference type="ARBA" id="ARBA00023163"/>
    </source>
</evidence>
<protein>
    <recommendedName>
        <fullName evidence="10">GATA-type domain-containing protein</fullName>
    </recommendedName>
</protein>
<dbReference type="KEGG" id="asau:88171510"/>
<evidence type="ECO:0000256" key="2">
    <source>
        <dbReference type="ARBA" id="ARBA00022723"/>
    </source>
</evidence>
<dbReference type="InterPro" id="IPR013088">
    <property type="entry name" value="Znf_NHR/GATA"/>
</dbReference>
<evidence type="ECO:0000256" key="4">
    <source>
        <dbReference type="ARBA" id="ARBA00022833"/>
    </source>
</evidence>
<dbReference type="EMBL" id="CP138894">
    <property type="protein sequence ID" value="WPK23213.1"/>
    <property type="molecule type" value="Genomic_DNA"/>
</dbReference>
<evidence type="ECO:0000313" key="12">
    <source>
        <dbReference type="Proteomes" id="UP001338582"/>
    </source>
</evidence>
<dbReference type="GO" id="GO:0000981">
    <property type="term" value="F:DNA-binding transcription factor activity, RNA polymerase II-specific"/>
    <property type="evidence" value="ECO:0007669"/>
    <property type="project" value="TreeGrafter"/>
</dbReference>
<sequence length="461" mass="50920">MSSRKPSQPSAAELIQDLDDASLKIFSMYQNKSYLPHNERVQNIAWRIQNQKAMKQASTRVVKKQTPVRQKRSSSSFTADAEEFDYVAHIRRISQEEYGLDANKSLKSSSTMSTTSSYSGSNFNPRDGKFHHSKVDGALDMLGSTPMATSMLVPLSINPVSVFAKTPSRAPLRKSISQLKTTKPNAPSTFLSSYINLLESTLKNDYKMSPSSSNLQASPSVASLTDASASKRTLQCSNCKTKTTPLWRKTNHGDVLCNACGLFYKLHGILRPVNTAQNSSNQTFAPSSLGQNQGTLPNQTGYPVKTPNSINMNPSRSQMGQYNELSQSTRPSGFHGRQNSFKDQLYSSSAPNYSQLDNVPDDVNSFLHSQYGEPQSSLDFNMNNNQNSTSNGADEIDKLLNVNLFQLDTFVIGSDKHKTDVDIDAFTFGDGATDEILIDKRQPSSNSWNWLDFNSTTSGDM</sequence>
<reference evidence="11 12" key="1">
    <citation type="submission" date="2023-10" db="EMBL/GenBank/DDBJ databases">
        <title>Draft Genome Sequence of Candida saopaulonensis from a very Premature Infant with Sepsis.</title>
        <authorList>
            <person name="Ning Y."/>
            <person name="Dai R."/>
            <person name="Xiao M."/>
            <person name="Xu Y."/>
            <person name="Yan Q."/>
            <person name="Zhang L."/>
        </authorList>
    </citation>
    <scope>NUCLEOTIDE SEQUENCE [LARGE SCALE GENOMIC DNA]</scope>
    <source>
        <strain evidence="11 12">19XY460</strain>
    </source>
</reference>
<dbReference type="PROSITE" id="PS50114">
    <property type="entry name" value="GATA_ZN_FINGER_2"/>
    <property type="match status" value="1"/>
</dbReference>
<dbReference type="GO" id="GO:0045944">
    <property type="term" value="P:positive regulation of transcription by RNA polymerase II"/>
    <property type="evidence" value="ECO:0007669"/>
    <property type="project" value="TreeGrafter"/>
</dbReference>
<feature type="compositionally biased region" description="Low complexity" evidence="9">
    <location>
        <begin position="106"/>
        <end position="121"/>
    </location>
</feature>
<feature type="region of interest" description="Disordered" evidence="9">
    <location>
        <begin position="106"/>
        <end position="125"/>
    </location>
</feature>
<dbReference type="GO" id="GO:0000978">
    <property type="term" value="F:RNA polymerase II cis-regulatory region sequence-specific DNA binding"/>
    <property type="evidence" value="ECO:0007669"/>
    <property type="project" value="TreeGrafter"/>
</dbReference>
<dbReference type="CDD" id="cd00202">
    <property type="entry name" value="ZnF_GATA"/>
    <property type="match status" value="1"/>
</dbReference>
<dbReference type="Pfam" id="PF00320">
    <property type="entry name" value="GATA"/>
    <property type="match status" value="1"/>
</dbReference>
<keyword evidence="12" id="KW-1185">Reference proteome</keyword>
<organism evidence="11 12">
    <name type="scientific">Australozyma saopauloensis</name>
    <dbReference type="NCBI Taxonomy" id="291208"/>
    <lineage>
        <taxon>Eukaryota</taxon>
        <taxon>Fungi</taxon>
        <taxon>Dikarya</taxon>
        <taxon>Ascomycota</taxon>
        <taxon>Saccharomycotina</taxon>
        <taxon>Pichiomycetes</taxon>
        <taxon>Metschnikowiaceae</taxon>
        <taxon>Australozyma</taxon>
    </lineage>
</organism>
<evidence type="ECO:0000256" key="7">
    <source>
        <dbReference type="ARBA" id="ARBA00023242"/>
    </source>
</evidence>
<dbReference type="RefSeq" id="XP_062875600.1">
    <property type="nucleotide sequence ID" value="XM_063019530.1"/>
</dbReference>
<dbReference type="InterPro" id="IPR000679">
    <property type="entry name" value="Znf_GATA"/>
</dbReference>
<proteinExistence type="predicted"/>
<dbReference type="PROSITE" id="PS00344">
    <property type="entry name" value="GATA_ZN_FINGER_1"/>
    <property type="match status" value="1"/>
</dbReference>
<dbReference type="GO" id="GO:0005634">
    <property type="term" value="C:nucleus"/>
    <property type="evidence" value="ECO:0007669"/>
    <property type="project" value="UniProtKB-SubCell"/>
</dbReference>
<evidence type="ECO:0000256" key="8">
    <source>
        <dbReference type="PROSITE-ProRule" id="PRU00094"/>
    </source>
</evidence>
<comment type="subcellular location">
    <subcellularLocation>
        <location evidence="1">Nucleus</location>
    </subcellularLocation>
</comment>
<keyword evidence="7" id="KW-0539">Nucleus</keyword>
<dbReference type="InterPro" id="IPR039355">
    <property type="entry name" value="Transcription_factor_GATA"/>
</dbReference>
<dbReference type="GO" id="GO:0008270">
    <property type="term" value="F:zinc ion binding"/>
    <property type="evidence" value="ECO:0007669"/>
    <property type="project" value="UniProtKB-KW"/>
</dbReference>
<dbReference type="GO" id="GO:0000122">
    <property type="term" value="P:negative regulation of transcription by RNA polymerase II"/>
    <property type="evidence" value="ECO:0007669"/>
    <property type="project" value="TreeGrafter"/>
</dbReference>
<dbReference type="Gene3D" id="3.30.50.10">
    <property type="entry name" value="Erythroid Transcription Factor GATA-1, subunit A"/>
    <property type="match status" value="1"/>
</dbReference>
<feature type="domain" description="GATA-type" evidence="10">
    <location>
        <begin position="230"/>
        <end position="284"/>
    </location>
</feature>
<gene>
    <name evidence="11" type="ORF">PUMCH_000441</name>
</gene>
<keyword evidence="3 8" id="KW-0863">Zinc-finger</keyword>
<accession>A0AAX4H3U5</accession>
<keyword evidence="5" id="KW-0805">Transcription regulation</keyword>
<dbReference type="Pfam" id="PF08550">
    <property type="entry name" value="GATA_AreA"/>
    <property type="match status" value="1"/>
</dbReference>
<evidence type="ECO:0000256" key="5">
    <source>
        <dbReference type="ARBA" id="ARBA00023015"/>
    </source>
</evidence>
<evidence type="ECO:0000256" key="1">
    <source>
        <dbReference type="ARBA" id="ARBA00004123"/>
    </source>
</evidence>
<evidence type="ECO:0000313" key="11">
    <source>
        <dbReference type="EMBL" id="WPK23213.1"/>
    </source>
</evidence>
<dbReference type="AlphaFoldDB" id="A0AAX4H3U5"/>
<keyword evidence="6" id="KW-0804">Transcription</keyword>
<dbReference type="PRINTS" id="PR00619">
    <property type="entry name" value="GATAZNFINGER"/>
</dbReference>